<dbReference type="RefSeq" id="WP_380128018.1">
    <property type="nucleotide sequence ID" value="NZ_JBHSIU010000122.1"/>
</dbReference>
<sequence>MTTPPPVPAHLLDRPLAGGLVVPWITPVSTDGVFLFGNLAELSQHRCLHEQRCQICGRPLPDEAVLFARPADLRLRCTSEPATCPPCAAYSARACPMLSGARSTYRTATHPALAGTPTSRQQRLRQGAPAERWFAVHVQQYDVIGHPARPETLAASWQRIPPLRIEAVPVTASR</sequence>
<evidence type="ECO:0000313" key="2">
    <source>
        <dbReference type="Proteomes" id="UP001595912"/>
    </source>
</evidence>
<reference evidence="2" key="1">
    <citation type="journal article" date="2019" name="Int. J. Syst. Evol. Microbiol.">
        <title>The Global Catalogue of Microorganisms (GCM) 10K type strain sequencing project: providing services to taxonomists for standard genome sequencing and annotation.</title>
        <authorList>
            <consortium name="The Broad Institute Genomics Platform"/>
            <consortium name="The Broad Institute Genome Sequencing Center for Infectious Disease"/>
            <person name="Wu L."/>
            <person name="Ma J."/>
        </authorList>
    </citation>
    <scope>NUCLEOTIDE SEQUENCE [LARGE SCALE GENOMIC DNA]</scope>
    <source>
        <strain evidence="2">CGMCC 4.7152</strain>
    </source>
</reference>
<accession>A0ABV9WIG3</accession>
<keyword evidence="2" id="KW-1185">Reference proteome</keyword>
<dbReference type="Proteomes" id="UP001595912">
    <property type="component" value="Unassembled WGS sequence"/>
</dbReference>
<gene>
    <name evidence="1" type="ORF">ACFPIJ_57380</name>
</gene>
<organism evidence="1 2">
    <name type="scientific">Dactylosporangium cerinum</name>
    <dbReference type="NCBI Taxonomy" id="1434730"/>
    <lineage>
        <taxon>Bacteria</taxon>
        <taxon>Bacillati</taxon>
        <taxon>Actinomycetota</taxon>
        <taxon>Actinomycetes</taxon>
        <taxon>Micromonosporales</taxon>
        <taxon>Micromonosporaceae</taxon>
        <taxon>Dactylosporangium</taxon>
    </lineage>
</organism>
<comment type="caution">
    <text evidence="1">The sequence shown here is derived from an EMBL/GenBank/DDBJ whole genome shotgun (WGS) entry which is preliminary data.</text>
</comment>
<evidence type="ECO:0000313" key="1">
    <source>
        <dbReference type="EMBL" id="MFC5007373.1"/>
    </source>
</evidence>
<dbReference type="EMBL" id="JBHSIU010000122">
    <property type="protein sequence ID" value="MFC5007373.1"/>
    <property type="molecule type" value="Genomic_DNA"/>
</dbReference>
<proteinExistence type="predicted"/>
<protein>
    <submittedName>
        <fullName evidence="1">Uncharacterized protein</fullName>
    </submittedName>
</protein>
<name>A0ABV9WIG3_9ACTN</name>